<dbReference type="Pfam" id="PF01464">
    <property type="entry name" value="SLT"/>
    <property type="match status" value="1"/>
</dbReference>
<dbReference type="GO" id="GO:0008933">
    <property type="term" value="F:peptidoglycan lytic transglycosylase activity"/>
    <property type="evidence" value="ECO:0007669"/>
    <property type="project" value="InterPro"/>
</dbReference>
<gene>
    <name evidence="3" type="ORF">EYB31_21615</name>
</gene>
<dbReference type="OrthoDB" id="9815002at2"/>
<dbReference type="SUPFAM" id="SSF53955">
    <property type="entry name" value="Lysozyme-like"/>
    <property type="match status" value="1"/>
</dbReference>
<dbReference type="InterPro" id="IPR000189">
    <property type="entry name" value="Transglyc_AS"/>
</dbReference>
<evidence type="ECO:0000313" key="3">
    <source>
        <dbReference type="EMBL" id="TBL75597.1"/>
    </source>
</evidence>
<proteinExistence type="inferred from homology"/>
<sequence>MSFWRKKRVFAILLLTFITILFYSNPYIAKWLYPIQYKQEITRNAKNYDIDPLLIAAMIRVESNFQPEMKSHKGAYGLMQLMPDTAEWIIDTARFSPEWSSQLNKPEVNIQVGSWYVSWLHKQFKGNAYAAIAGYNAGQGKVSKWLQSGEWDGTLEGASSIPYGETRHYVQRVLYYYEKYRKIYVDDMSLENNVSMKKEALELSL</sequence>
<dbReference type="Gene3D" id="1.10.530.10">
    <property type="match status" value="1"/>
</dbReference>
<evidence type="ECO:0000313" key="4">
    <source>
        <dbReference type="Proteomes" id="UP000293142"/>
    </source>
</evidence>
<dbReference type="InterPro" id="IPR023346">
    <property type="entry name" value="Lysozyme-like_dom_sf"/>
</dbReference>
<dbReference type="CDD" id="cd16896">
    <property type="entry name" value="LT_Slt70-like"/>
    <property type="match status" value="1"/>
</dbReference>
<comment type="similarity">
    <text evidence="1">Belongs to the transglycosylase Slt family.</text>
</comment>
<reference evidence="3 4" key="1">
    <citation type="submission" date="2019-02" db="EMBL/GenBank/DDBJ databases">
        <title>Paenibacillus sp. nov., isolated from surface-sterilized tissue of Thalictrum simplex L.</title>
        <authorList>
            <person name="Tuo L."/>
        </authorList>
    </citation>
    <scope>NUCLEOTIDE SEQUENCE [LARGE SCALE GENOMIC DNA]</scope>
    <source>
        <strain evidence="3 4">N2SHLJ1</strain>
    </source>
</reference>
<dbReference type="PANTHER" id="PTHR37423">
    <property type="entry name" value="SOLUBLE LYTIC MUREIN TRANSGLYCOSYLASE-RELATED"/>
    <property type="match status" value="1"/>
</dbReference>
<keyword evidence="4" id="KW-1185">Reference proteome</keyword>
<dbReference type="Proteomes" id="UP000293142">
    <property type="component" value="Unassembled WGS sequence"/>
</dbReference>
<dbReference type="PROSITE" id="PS00922">
    <property type="entry name" value="TRANSGLYCOSYLASE"/>
    <property type="match status" value="1"/>
</dbReference>
<organism evidence="3 4">
    <name type="scientific">Paenibacillus thalictri</name>
    <dbReference type="NCBI Taxonomy" id="2527873"/>
    <lineage>
        <taxon>Bacteria</taxon>
        <taxon>Bacillati</taxon>
        <taxon>Bacillota</taxon>
        <taxon>Bacilli</taxon>
        <taxon>Bacillales</taxon>
        <taxon>Paenibacillaceae</taxon>
        <taxon>Paenibacillus</taxon>
    </lineage>
</organism>
<dbReference type="PANTHER" id="PTHR37423:SF5">
    <property type="entry name" value="SOLUBLE LYTIC MUREIN TRANSGLYCOSYLASE"/>
    <property type="match status" value="1"/>
</dbReference>
<comment type="caution">
    <text evidence="3">The sequence shown here is derived from an EMBL/GenBank/DDBJ whole genome shotgun (WGS) entry which is preliminary data.</text>
</comment>
<evidence type="ECO:0000256" key="1">
    <source>
        <dbReference type="ARBA" id="ARBA00007734"/>
    </source>
</evidence>
<protein>
    <submittedName>
        <fullName evidence="3">Lytic transglycosylase domain-containing protein</fullName>
    </submittedName>
</protein>
<evidence type="ECO:0000259" key="2">
    <source>
        <dbReference type="Pfam" id="PF01464"/>
    </source>
</evidence>
<dbReference type="RefSeq" id="WP_131015508.1">
    <property type="nucleotide sequence ID" value="NZ_SIRE01000016.1"/>
</dbReference>
<dbReference type="GO" id="GO:0000270">
    <property type="term" value="P:peptidoglycan metabolic process"/>
    <property type="evidence" value="ECO:0007669"/>
    <property type="project" value="InterPro"/>
</dbReference>
<dbReference type="InterPro" id="IPR008258">
    <property type="entry name" value="Transglycosylase_SLT_dom_1"/>
</dbReference>
<accession>A0A4Q9DMU7</accession>
<feature type="domain" description="Transglycosylase SLT" evidence="2">
    <location>
        <begin position="41"/>
        <end position="150"/>
    </location>
</feature>
<dbReference type="EMBL" id="SIRE01000016">
    <property type="protein sequence ID" value="TBL75597.1"/>
    <property type="molecule type" value="Genomic_DNA"/>
</dbReference>
<name>A0A4Q9DMU7_9BACL</name>
<dbReference type="GO" id="GO:0016020">
    <property type="term" value="C:membrane"/>
    <property type="evidence" value="ECO:0007669"/>
    <property type="project" value="InterPro"/>
</dbReference>
<dbReference type="AlphaFoldDB" id="A0A4Q9DMU7"/>